<dbReference type="GO" id="GO:0006313">
    <property type="term" value="P:DNA transposition"/>
    <property type="evidence" value="ECO:0007669"/>
    <property type="project" value="InterPro"/>
</dbReference>
<keyword evidence="5" id="KW-1185">Reference proteome</keyword>
<gene>
    <name evidence="4" type="ORF">HNR05_001335</name>
</gene>
<protein>
    <submittedName>
        <fullName evidence="4">Transposase</fullName>
    </submittedName>
</protein>
<name>A0A7Z0EEL1_9MICO</name>
<dbReference type="GO" id="GO:0003677">
    <property type="term" value="F:DNA binding"/>
    <property type="evidence" value="ECO:0007669"/>
    <property type="project" value="InterPro"/>
</dbReference>
<dbReference type="InterPro" id="IPR047629">
    <property type="entry name" value="IS1182_transpos"/>
</dbReference>
<proteinExistence type="predicted"/>
<organism evidence="4 5">
    <name type="scientific">Glaciibacter psychrotolerans</name>
    <dbReference type="NCBI Taxonomy" id="670054"/>
    <lineage>
        <taxon>Bacteria</taxon>
        <taxon>Bacillati</taxon>
        <taxon>Actinomycetota</taxon>
        <taxon>Actinomycetes</taxon>
        <taxon>Micrococcales</taxon>
        <taxon>Microbacteriaceae</taxon>
        <taxon>Glaciibacter</taxon>
    </lineage>
</organism>
<sequence length="499" mass="54905">MSDSDGLFPAAELEHVDPVDQGVEAGAGVNKRFRAFEPAAVMLVPPSLEDWLPQTHLSRFIADIVESLDLSKFYASYAKTKGQPPYDPRLMVRVLLYGYCVGVRSSRELERVCVDVVAFRWLAAQQAPDFRSIARFRKRHLSALGNVFLQALELCRAAGMVSLGQVALDGTKVRANASRRKAMSYARLSEKQKILAEEVSALLADADAIDDAEDARFGKDKRGDELPDELARRETRLVKLAEAKAALEADAAARARKDAEKKAREKGDDDDEDVTRKGEDAAKNAVVAPKAQRNFTDPDARIMKTADGSFHYCYNAQAIVDADYQIIVATTLTNVAVDVEQVVPLVQKLHETVGVLPRQVLADAGYCSGTNLDYAKTVEANRDGQTEFFIATGRVKHGECVPEIPRGRIPANATLRERMARKLKTGKGCAAYARRKAIVEPVFGQIHTRQVKFVLLRGLEQAAHEWDLLAACHNLMKLHTMKTKAILAAQAALIARPAT</sequence>
<evidence type="ECO:0000256" key="1">
    <source>
        <dbReference type="SAM" id="MobiDB-lite"/>
    </source>
</evidence>
<dbReference type="Pfam" id="PF01609">
    <property type="entry name" value="DDE_Tnp_1"/>
    <property type="match status" value="1"/>
</dbReference>
<comment type="caution">
    <text evidence="4">The sequence shown here is derived from an EMBL/GenBank/DDBJ whole genome shotgun (WGS) entry which is preliminary data.</text>
</comment>
<dbReference type="AlphaFoldDB" id="A0A7Z0EEL1"/>
<dbReference type="PANTHER" id="PTHR33408:SF2">
    <property type="entry name" value="TRANSPOSASE DDE DOMAIN-CONTAINING PROTEIN"/>
    <property type="match status" value="1"/>
</dbReference>
<evidence type="ECO:0000313" key="5">
    <source>
        <dbReference type="Proteomes" id="UP000537260"/>
    </source>
</evidence>
<dbReference type="Pfam" id="PF05598">
    <property type="entry name" value="DUF772"/>
    <property type="match status" value="1"/>
</dbReference>
<dbReference type="NCBIfam" id="NF033551">
    <property type="entry name" value="transpos_IS1182"/>
    <property type="match status" value="1"/>
</dbReference>
<accession>A0A7Z0EEL1</accession>
<dbReference type="Proteomes" id="UP000537260">
    <property type="component" value="Unassembled WGS sequence"/>
</dbReference>
<reference evidence="4 5" key="1">
    <citation type="submission" date="2020-07" db="EMBL/GenBank/DDBJ databases">
        <title>Sequencing the genomes of 1000 actinobacteria strains.</title>
        <authorList>
            <person name="Klenk H.-P."/>
        </authorList>
    </citation>
    <scope>NUCLEOTIDE SEQUENCE [LARGE SCALE GENOMIC DNA]</scope>
    <source>
        <strain evidence="4 5">LI1</strain>
    </source>
</reference>
<dbReference type="GO" id="GO:0004803">
    <property type="term" value="F:transposase activity"/>
    <property type="evidence" value="ECO:0007669"/>
    <property type="project" value="InterPro"/>
</dbReference>
<evidence type="ECO:0000259" key="3">
    <source>
        <dbReference type="Pfam" id="PF05598"/>
    </source>
</evidence>
<evidence type="ECO:0000313" key="4">
    <source>
        <dbReference type="EMBL" id="NYJ19544.1"/>
    </source>
</evidence>
<feature type="domain" description="Transposase IS4-like" evidence="2">
    <location>
        <begin position="305"/>
        <end position="475"/>
    </location>
</feature>
<dbReference type="InterPro" id="IPR002559">
    <property type="entry name" value="Transposase_11"/>
</dbReference>
<feature type="compositionally biased region" description="Basic and acidic residues" evidence="1">
    <location>
        <begin position="256"/>
        <end position="267"/>
    </location>
</feature>
<dbReference type="EMBL" id="JACCFM010000001">
    <property type="protein sequence ID" value="NYJ19544.1"/>
    <property type="molecule type" value="Genomic_DNA"/>
</dbReference>
<evidence type="ECO:0000259" key="2">
    <source>
        <dbReference type="Pfam" id="PF01609"/>
    </source>
</evidence>
<feature type="region of interest" description="Disordered" evidence="1">
    <location>
        <begin position="256"/>
        <end position="282"/>
    </location>
</feature>
<feature type="domain" description="Transposase InsH N-terminal" evidence="3">
    <location>
        <begin position="47"/>
        <end position="139"/>
    </location>
</feature>
<dbReference type="InterPro" id="IPR008490">
    <property type="entry name" value="Transposase_InsH_N"/>
</dbReference>
<dbReference type="PANTHER" id="PTHR33408">
    <property type="entry name" value="TRANSPOSASE"/>
    <property type="match status" value="1"/>
</dbReference>